<feature type="signal peptide" evidence="3">
    <location>
        <begin position="1"/>
        <end position="36"/>
    </location>
</feature>
<organism evidence="5 6">
    <name type="scientific">Thiohalorhabdus denitrificans</name>
    <dbReference type="NCBI Taxonomy" id="381306"/>
    <lineage>
        <taxon>Bacteria</taxon>
        <taxon>Pseudomonadati</taxon>
        <taxon>Pseudomonadota</taxon>
        <taxon>Gammaproteobacteria</taxon>
        <taxon>Thiohalorhabdales</taxon>
        <taxon>Thiohalorhabdaceae</taxon>
        <taxon>Thiohalorhabdus</taxon>
    </lineage>
</organism>
<name>A0A1G5C892_9GAMM</name>
<keyword evidence="6" id="KW-1185">Reference proteome</keyword>
<evidence type="ECO:0000259" key="4">
    <source>
        <dbReference type="Pfam" id="PF13511"/>
    </source>
</evidence>
<dbReference type="RefSeq" id="WP_054966556.1">
    <property type="nucleotide sequence ID" value="NZ_FMUN01000002.1"/>
</dbReference>
<feature type="region of interest" description="Disordered" evidence="2">
    <location>
        <begin position="66"/>
        <end position="95"/>
    </location>
</feature>
<sequence length="183" mass="20677">MPLPANARQPRLAPIRGKAAPLLLALGVCLAVPATAATVYKWTDEDGTVHYSDAPPPGQQDVERLEIESGAPRPEVGQEQESEPDQEEDGGAADVNISEAEIQAKKLEDQVEKARQIYEQARENRIEGEKVRLGNEQNYVRYLERIEGLKEEEEQAKKQLEELRRKLEEARSRLQELRQKAQE</sequence>
<feature type="domain" description="DUF4124" evidence="4">
    <location>
        <begin position="28"/>
        <end position="72"/>
    </location>
</feature>
<evidence type="ECO:0000313" key="5">
    <source>
        <dbReference type="EMBL" id="SCX98541.1"/>
    </source>
</evidence>
<keyword evidence="3" id="KW-0732">Signal</keyword>
<feature type="compositionally biased region" description="Acidic residues" evidence="2">
    <location>
        <begin position="78"/>
        <end position="91"/>
    </location>
</feature>
<evidence type="ECO:0000256" key="1">
    <source>
        <dbReference type="SAM" id="Coils"/>
    </source>
</evidence>
<proteinExistence type="predicted"/>
<feature type="chain" id="PRO_5010356996" description="DUF4124 domain-containing protein" evidence="3">
    <location>
        <begin position="37"/>
        <end position="183"/>
    </location>
</feature>
<dbReference type="AlphaFoldDB" id="A0A1G5C892"/>
<evidence type="ECO:0000256" key="3">
    <source>
        <dbReference type="SAM" id="SignalP"/>
    </source>
</evidence>
<gene>
    <name evidence="5" type="ORF">SAMN05661077_0940</name>
</gene>
<accession>A0A1G5C892</accession>
<reference evidence="6" key="1">
    <citation type="submission" date="2016-10" db="EMBL/GenBank/DDBJ databases">
        <authorList>
            <person name="Varghese N."/>
        </authorList>
    </citation>
    <scope>NUCLEOTIDE SEQUENCE [LARGE SCALE GENOMIC DNA]</scope>
    <source>
        <strain evidence="6">HL 19</strain>
    </source>
</reference>
<dbReference type="InterPro" id="IPR025392">
    <property type="entry name" value="DUF4124"/>
</dbReference>
<evidence type="ECO:0000313" key="6">
    <source>
        <dbReference type="Proteomes" id="UP000183104"/>
    </source>
</evidence>
<keyword evidence="1" id="KW-0175">Coiled coil</keyword>
<dbReference type="Proteomes" id="UP000183104">
    <property type="component" value="Unassembled WGS sequence"/>
</dbReference>
<evidence type="ECO:0000256" key="2">
    <source>
        <dbReference type="SAM" id="MobiDB-lite"/>
    </source>
</evidence>
<dbReference type="EMBL" id="FMUN01000002">
    <property type="protein sequence ID" value="SCX98541.1"/>
    <property type="molecule type" value="Genomic_DNA"/>
</dbReference>
<feature type="coiled-coil region" evidence="1">
    <location>
        <begin position="97"/>
        <end position="180"/>
    </location>
</feature>
<dbReference type="OrthoDB" id="7062774at2"/>
<dbReference type="Pfam" id="PF13511">
    <property type="entry name" value="DUF4124"/>
    <property type="match status" value="1"/>
</dbReference>
<protein>
    <recommendedName>
        <fullName evidence="4">DUF4124 domain-containing protein</fullName>
    </recommendedName>
</protein>